<dbReference type="Proteomes" id="UP001515480">
    <property type="component" value="Unassembled WGS sequence"/>
</dbReference>
<sequence>MANAWEAATRSSYSMSYGLPHQQQMLTPQLHQQPQITDGLIFLCDPQTEEECLQRGLFGTPASQAPLVRQVAPEATLLFLFNVSCFPGVAPNHEASSDAVTSPRWLCGWHLMRYAPSRVGSHASNEWHFPCHELAAARS</sequence>
<dbReference type="InterPro" id="IPR013989">
    <property type="entry name" value="Dev_and_cell_death_domain"/>
</dbReference>
<protein>
    <recommendedName>
        <fullName evidence="1">DCD domain-containing protein</fullName>
    </recommendedName>
</protein>
<reference evidence="2 3" key="1">
    <citation type="journal article" date="2024" name="Science">
        <title>Giant polyketide synthase enzymes in the biosynthesis of giant marine polyether toxins.</title>
        <authorList>
            <person name="Fallon T.R."/>
            <person name="Shende V.V."/>
            <person name="Wierzbicki I.H."/>
            <person name="Pendleton A.L."/>
            <person name="Watervoot N.F."/>
            <person name="Auber R.P."/>
            <person name="Gonzalez D.J."/>
            <person name="Wisecaver J.H."/>
            <person name="Moore B.S."/>
        </authorList>
    </citation>
    <scope>NUCLEOTIDE SEQUENCE [LARGE SCALE GENOMIC DNA]</scope>
    <source>
        <strain evidence="2 3">12B1</strain>
    </source>
</reference>
<dbReference type="EMBL" id="JBGBPQ010000009">
    <property type="protein sequence ID" value="KAL1519910.1"/>
    <property type="molecule type" value="Genomic_DNA"/>
</dbReference>
<evidence type="ECO:0000259" key="1">
    <source>
        <dbReference type="PROSITE" id="PS51222"/>
    </source>
</evidence>
<accession>A0AB34JG99</accession>
<gene>
    <name evidence="2" type="ORF">AB1Y20_023399</name>
</gene>
<evidence type="ECO:0000313" key="3">
    <source>
        <dbReference type="Proteomes" id="UP001515480"/>
    </source>
</evidence>
<dbReference type="AlphaFoldDB" id="A0AB34JG99"/>
<dbReference type="PROSITE" id="PS51222">
    <property type="entry name" value="DCD"/>
    <property type="match status" value="1"/>
</dbReference>
<name>A0AB34JG99_PRYPA</name>
<organism evidence="2 3">
    <name type="scientific">Prymnesium parvum</name>
    <name type="common">Toxic golden alga</name>
    <dbReference type="NCBI Taxonomy" id="97485"/>
    <lineage>
        <taxon>Eukaryota</taxon>
        <taxon>Haptista</taxon>
        <taxon>Haptophyta</taxon>
        <taxon>Prymnesiophyceae</taxon>
        <taxon>Prymnesiales</taxon>
        <taxon>Prymnesiaceae</taxon>
        <taxon>Prymnesium</taxon>
    </lineage>
</organism>
<comment type="caution">
    <text evidence="2">The sequence shown here is derived from an EMBL/GenBank/DDBJ whole genome shotgun (WGS) entry which is preliminary data.</text>
</comment>
<evidence type="ECO:0000313" key="2">
    <source>
        <dbReference type="EMBL" id="KAL1519910.1"/>
    </source>
</evidence>
<keyword evidence="3" id="KW-1185">Reference proteome</keyword>
<dbReference type="Pfam" id="PF10539">
    <property type="entry name" value="Dev_Cell_Death"/>
    <property type="match status" value="1"/>
</dbReference>
<proteinExistence type="predicted"/>
<feature type="domain" description="DCD" evidence="1">
    <location>
        <begin position="35"/>
        <end position="139"/>
    </location>
</feature>